<accession>A0A679BD04</accession>
<dbReference type="AlphaFoldDB" id="A0A679BD04"/>
<evidence type="ECO:0008006" key="2">
    <source>
        <dbReference type="Google" id="ProtNLM"/>
    </source>
</evidence>
<reference evidence="1" key="1">
    <citation type="submission" date="2018-08" db="EMBL/GenBank/DDBJ databases">
        <title>Oryza nivara genomic DNA, chromosome 11, BAC clone:BBa0102J12.</title>
        <authorList>
            <person name="Wu J."/>
            <person name="Kanamori H."/>
        </authorList>
    </citation>
    <scope>NUCLEOTIDE SEQUENCE</scope>
    <source>
        <strain evidence="1">W0106</strain>
    </source>
</reference>
<evidence type="ECO:0000313" key="1">
    <source>
        <dbReference type="EMBL" id="BBF89942.1"/>
    </source>
</evidence>
<proteinExistence type="predicted"/>
<protein>
    <recommendedName>
        <fullName evidence="2">Serine-threonine/tyrosine-protein kinase catalytic domain-containing protein</fullName>
    </recommendedName>
</protein>
<dbReference type="EMBL" id="AP018878">
    <property type="protein sequence ID" value="BBF89942.1"/>
    <property type="molecule type" value="Genomic_DNA"/>
</dbReference>
<name>A0A679BD04_ORYNI</name>
<sequence length="123" mass="13010">MGVAGESMPLVVEGVIMIQERCTVPSSLIRTTSFTLPATGPSARRSASGLVYRVAAAGNASPPSGNMHGFLVPVFELGLLCSAGSPEQRMAMSDVVVTLNKIRKDYVKLWRMCGAKNIARISA</sequence>
<organism evidence="1">
    <name type="scientific">Oryza nivara</name>
    <name type="common">Indian wild rice</name>
    <name type="synonym">Oryza sativa f. spontanea</name>
    <dbReference type="NCBI Taxonomy" id="4536"/>
    <lineage>
        <taxon>Eukaryota</taxon>
        <taxon>Viridiplantae</taxon>
        <taxon>Streptophyta</taxon>
        <taxon>Embryophyta</taxon>
        <taxon>Tracheophyta</taxon>
        <taxon>Spermatophyta</taxon>
        <taxon>Magnoliopsida</taxon>
        <taxon>Liliopsida</taxon>
        <taxon>Poales</taxon>
        <taxon>Poaceae</taxon>
        <taxon>BOP clade</taxon>
        <taxon>Oryzoideae</taxon>
        <taxon>Oryzeae</taxon>
        <taxon>Oryzinae</taxon>
        <taxon>Oryza</taxon>
    </lineage>
</organism>
<gene>
    <name evidence="1" type="primary">BBa0102J12.9</name>
</gene>